<dbReference type="PANTHER" id="PTHR43717">
    <property type="entry name" value="ANAEROBIC NITRIC OXIDE REDUCTASE FLAVORUBREDOXIN"/>
    <property type="match status" value="1"/>
</dbReference>
<dbReference type="PROSITE" id="PS50902">
    <property type="entry name" value="FLAVODOXIN_LIKE"/>
    <property type="match status" value="1"/>
</dbReference>
<evidence type="ECO:0000259" key="1">
    <source>
        <dbReference type="PROSITE" id="PS50902"/>
    </source>
</evidence>
<dbReference type="AlphaFoldDB" id="A0A645F6X3"/>
<dbReference type="InterPro" id="IPR008254">
    <property type="entry name" value="Flavodoxin/NO_synth"/>
</dbReference>
<dbReference type="PANTHER" id="PTHR43717:SF1">
    <property type="entry name" value="ANAEROBIC NITRIC OXIDE REDUCTASE FLAVORUBREDOXIN"/>
    <property type="match status" value="1"/>
</dbReference>
<gene>
    <name evidence="2" type="primary">norV_39</name>
    <name evidence="2" type="ORF">SDC9_157421</name>
</gene>
<comment type="caution">
    <text evidence="2">The sequence shown here is derived from an EMBL/GenBank/DDBJ whole genome shotgun (WGS) entry which is preliminary data.</text>
</comment>
<dbReference type="EMBL" id="VSSQ01056268">
    <property type="protein sequence ID" value="MPN10128.1"/>
    <property type="molecule type" value="Genomic_DNA"/>
</dbReference>
<dbReference type="SUPFAM" id="SSF52218">
    <property type="entry name" value="Flavoproteins"/>
    <property type="match status" value="1"/>
</dbReference>
<evidence type="ECO:0000313" key="2">
    <source>
        <dbReference type="EMBL" id="MPN10128.1"/>
    </source>
</evidence>
<dbReference type="Gene3D" id="3.40.50.360">
    <property type="match status" value="1"/>
</dbReference>
<dbReference type="InterPro" id="IPR029039">
    <property type="entry name" value="Flavoprotein-like_sf"/>
</dbReference>
<sequence length="137" mass="15399">MYGNTERMMEVVAQGIMDEGVPVNIYNVSRVTISKILPSLWLNRGVMIGAPTYEGGLFPDMAHVMKMALRKHIFNKYTAGFGSHAWLGGGQREYNGRIEALKWTPFGNFEFKGAPDSEEMSKGRQFGAEFARFIKNV</sequence>
<dbReference type="GO" id="GO:0010181">
    <property type="term" value="F:FMN binding"/>
    <property type="evidence" value="ECO:0007669"/>
    <property type="project" value="InterPro"/>
</dbReference>
<accession>A0A645F6X3</accession>
<protein>
    <submittedName>
        <fullName evidence="2">Anaerobic nitric oxide reductase flavorubredoxin</fullName>
    </submittedName>
</protein>
<reference evidence="2" key="1">
    <citation type="submission" date="2019-08" db="EMBL/GenBank/DDBJ databases">
        <authorList>
            <person name="Kucharzyk K."/>
            <person name="Murdoch R.W."/>
            <person name="Higgins S."/>
            <person name="Loffler F."/>
        </authorList>
    </citation>
    <scope>NUCLEOTIDE SEQUENCE</scope>
</reference>
<name>A0A645F6X3_9ZZZZ</name>
<organism evidence="2">
    <name type="scientific">bioreactor metagenome</name>
    <dbReference type="NCBI Taxonomy" id="1076179"/>
    <lineage>
        <taxon>unclassified sequences</taxon>
        <taxon>metagenomes</taxon>
        <taxon>ecological metagenomes</taxon>
    </lineage>
</organism>
<proteinExistence type="predicted"/>
<feature type="domain" description="Flavodoxin-like" evidence="1">
    <location>
        <begin position="1"/>
        <end position="131"/>
    </location>
</feature>
<dbReference type="Pfam" id="PF00258">
    <property type="entry name" value="Flavodoxin_1"/>
    <property type="match status" value="1"/>
</dbReference>